<dbReference type="AlphaFoldDB" id="A0A212AAR7"/>
<accession>A0A212AAR7</accession>
<keyword evidence="2" id="KW-1185">Reference proteome</keyword>
<comment type="caution">
    <text evidence="1">The sequence shown here is derived from an EMBL/GenBank/DDBJ whole genome shotgun (WGS) entry which is preliminary data.</text>
</comment>
<evidence type="ECO:0000313" key="1">
    <source>
        <dbReference type="EMBL" id="OWJ77511.1"/>
    </source>
</evidence>
<sequence length="70" mass="7798">DIIIVIGTTEDLQASIALNTYARAELARIVAIRTRLKAAQTQPLSDEQIALAAAQAAERRFMDFRLEDLR</sequence>
<proteinExistence type="predicted"/>
<protein>
    <submittedName>
        <fullName evidence="1">Lytic transglycosylase</fullName>
    </submittedName>
</protein>
<feature type="non-terminal residue" evidence="1">
    <location>
        <position position="1"/>
    </location>
</feature>
<reference evidence="1 2" key="1">
    <citation type="submission" date="2016-12" db="EMBL/GenBank/DDBJ databases">
        <title>Comparison of Traditional DNA-DNA Hybridization with In Silico Genomic Analysis.</title>
        <authorList>
            <person name="Nicholson A.C."/>
            <person name="Humrighouse B.W."/>
            <person name="Graziano J."/>
            <person name="Lasker B."/>
            <person name="Whitney A.M."/>
            <person name="Mcquiston J.R."/>
        </authorList>
    </citation>
    <scope>NUCLEOTIDE SEQUENCE [LARGE SCALE GENOMIC DNA]</scope>
    <source>
        <strain evidence="1 2">H2240</strain>
    </source>
</reference>
<gene>
    <name evidence="1" type="ORF">CDV49_11175</name>
</gene>
<evidence type="ECO:0000313" key="2">
    <source>
        <dbReference type="Proteomes" id="UP000196878"/>
    </source>
</evidence>
<dbReference type="EMBL" id="NIPW01000018">
    <property type="protein sequence ID" value="OWJ77511.1"/>
    <property type="molecule type" value="Genomic_DNA"/>
</dbReference>
<dbReference type="Proteomes" id="UP000196878">
    <property type="component" value="Unassembled WGS sequence"/>
</dbReference>
<organism evidence="1 2">
    <name type="scientific">Haematobacter genomosp. 1</name>
    <dbReference type="NCBI Taxonomy" id="366618"/>
    <lineage>
        <taxon>Bacteria</taxon>
        <taxon>Pseudomonadati</taxon>
        <taxon>Pseudomonadota</taxon>
        <taxon>Alphaproteobacteria</taxon>
        <taxon>Rhodobacterales</taxon>
        <taxon>Paracoccaceae</taxon>
        <taxon>Haematobacter</taxon>
    </lineage>
</organism>
<name>A0A212AAR7_9RHOB</name>